<dbReference type="AlphaFoldDB" id="A0A5N6K5Y9"/>
<name>A0A5N6K5Y9_MONLA</name>
<proteinExistence type="predicted"/>
<reference evidence="1 2" key="1">
    <citation type="submission" date="2019-06" db="EMBL/GenBank/DDBJ databases">
        <title>Genome Sequence of the Brown Rot Fungal Pathogen Monilinia laxa.</title>
        <authorList>
            <person name="De Miccolis Angelini R.M."/>
            <person name="Landi L."/>
            <person name="Abate D."/>
            <person name="Pollastro S."/>
            <person name="Romanazzi G."/>
            <person name="Faretra F."/>
        </authorList>
    </citation>
    <scope>NUCLEOTIDE SEQUENCE [LARGE SCALE GENOMIC DNA]</scope>
    <source>
        <strain evidence="1 2">Mlax316</strain>
    </source>
</reference>
<comment type="caution">
    <text evidence="1">The sequence shown here is derived from an EMBL/GenBank/DDBJ whole genome shotgun (WGS) entry which is preliminary data.</text>
</comment>
<dbReference type="Proteomes" id="UP000326757">
    <property type="component" value="Unassembled WGS sequence"/>
</dbReference>
<gene>
    <name evidence="1" type="ORF">EYC80_001705</name>
</gene>
<evidence type="ECO:0000313" key="2">
    <source>
        <dbReference type="Proteomes" id="UP000326757"/>
    </source>
</evidence>
<accession>A0A5N6K5Y9</accession>
<keyword evidence="2" id="KW-1185">Reference proteome</keyword>
<dbReference type="EMBL" id="VIGI01000007">
    <property type="protein sequence ID" value="KAB8297922.1"/>
    <property type="molecule type" value="Genomic_DNA"/>
</dbReference>
<organism evidence="1 2">
    <name type="scientific">Monilinia laxa</name>
    <name type="common">Brown rot fungus</name>
    <name type="synonym">Sclerotinia laxa</name>
    <dbReference type="NCBI Taxonomy" id="61186"/>
    <lineage>
        <taxon>Eukaryota</taxon>
        <taxon>Fungi</taxon>
        <taxon>Dikarya</taxon>
        <taxon>Ascomycota</taxon>
        <taxon>Pezizomycotina</taxon>
        <taxon>Leotiomycetes</taxon>
        <taxon>Helotiales</taxon>
        <taxon>Sclerotiniaceae</taxon>
        <taxon>Monilinia</taxon>
    </lineage>
</organism>
<sequence>MPSALFPISNFRCQRSASLDCSLDQVPIGRAKIIHIHTVTFVRQVSDGFESIMYIFHKEIIVLKKSCRSYPWSNSIKNLNSNLSF</sequence>
<protein>
    <submittedName>
        <fullName evidence="1">Uncharacterized protein</fullName>
    </submittedName>
</protein>
<evidence type="ECO:0000313" key="1">
    <source>
        <dbReference type="EMBL" id="KAB8297922.1"/>
    </source>
</evidence>